<evidence type="ECO:0000256" key="4">
    <source>
        <dbReference type="SAM" id="MobiDB-lite"/>
    </source>
</evidence>
<dbReference type="PANTHER" id="PTHR44846:SF17">
    <property type="entry name" value="GNTR-FAMILY TRANSCRIPTIONAL REGULATOR"/>
    <property type="match status" value="1"/>
</dbReference>
<protein>
    <submittedName>
        <fullName evidence="6">GntR family transcriptional regulator</fullName>
    </submittedName>
</protein>
<dbReference type="Pfam" id="PF00392">
    <property type="entry name" value="GntR"/>
    <property type="match status" value="1"/>
</dbReference>
<dbReference type="GO" id="GO:0003700">
    <property type="term" value="F:DNA-binding transcription factor activity"/>
    <property type="evidence" value="ECO:0007669"/>
    <property type="project" value="InterPro"/>
</dbReference>
<keyword evidence="3" id="KW-0804">Transcription</keyword>
<dbReference type="InterPro" id="IPR050679">
    <property type="entry name" value="Bact_HTH_transcr_reg"/>
</dbReference>
<dbReference type="Proteomes" id="UP000588158">
    <property type="component" value="Unassembled WGS sequence"/>
</dbReference>
<dbReference type="SUPFAM" id="SSF46785">
    <property type="entry name" value="Winged helix' DNA-binding domain"/>
    <property type="match status" value="1"/>
</dbReference>
<dbReference type="Gene3D" id="1.10.10.10">
    <property type="entry name" value="Winged helix-like DNA-binding domain superfamily/Winged helix DNA-binding domain"/>
    <property type="match status" value="1"/>
</dbReference>
<feature type="domain" description="HTH gntR-type" evidence="5">
    <location>
        <begin position="2"/>
        <end position="70"/>
    </location>
</feature>
<dbReference type="GO" id="GO:0003677">
    <property type="term" value="F:DNA binding"/>
    <property type="evidence" value="ECO:0007669"/>
    <property type="project" value="UniProtKB-KW"/>
</dbReference>
<dbReference type="CDD" id="cd07377">
    <property type="entry name" value="WHTH_GntR"/>
    <property type="match status" value="1"/>
</dbReference>
<dbReference type="AlphaFoldDB" id="A0A841ABP2"/>
<dbReference type="Pfam" id="PF07702">
    <property type="entry name" value="UTRA"/>
    <property type="match status" value="1"/>
</dbReference>
<dbReference type="InterPro" id="IPR028978">
    <property type="entry name" value="Chorismate_lyase_/UTRA_dom_sf"/>
</dbReference>
<keyword evidence="1" id="KW-0805">Transcription regulation</keyword>
<dbReference type="PANTHER" id="PTHR44846">
    <property type="entry name" value="MANNOSYL-D-GLYCERATE TRANSPORT/METABOLISM SYSTEM REPRESSOR MNGR-RELATED"/>
    <property type="match status" value="1"/>
</dbReference>
<dbReference type="PROSITE" id="PS50949">
    <property type="entry name" value="HTH_GNTR"/>
    <property type="match status" value="1"/>
</dbReference>
<evidence type="ECO:0000256" key="3">
    <source>
        <dbReference type="ARBA" id="ARBA00023163"/>
    </source>
</evidence>
<keyword evidence="2" id="KW-0238">DNA-binding</keyword>
<dbReference type="InterPro" id="IPR000524">
    <property type="entry name" value="Tscrpt_reg_HTH_GntR"/>
</dbReference>
<dbReference type="InterPro" id="IPR036390">
    <property type="entry name" value="WH_DNA-bd_sf"/>
</dbReference>
<feature type="compositionally biased region" description="Polar residues" evidence="4">
    <location>
        <begin position="101"/>
        <end position="110"/>
    </location>
</feature>
<dbReference type="SUPFAM" id="SSF64288">
    <property type="entry name" value="Chorismate lyase-like"/>
    <property type="match status" value="1"/>
</dbReference>
<accession>A0A841ABP2</accession>
<dbReference type="InterPro" id="IPR011663">
    <property type="entry name" value="UTRA"/>
</dbReference>
<dbReference type="RefSeq" id="WP_184324146.1">
    <property type="nucleotide sequence ID" value="NZ_JACHLZ010000001.1"/>
</dbReference>
<gene>
    <name evidence="6" type="ORF">HNR70_000351</name>
</gene>
<evidence type="ECO:0000256" key="2">
    <source>
        <dbReference type="ARBA" id="ARBA00023125"/>
    </source>
</evidence>
<proteinExistence type="predicted"/>
<evidence type="ECO:0000256" key="1">
    <source>
        <dbReference type="ARBA" id="ARBA00023015"/>
    </source>
</evidence>
<keyword evidence="7" id="KW-1185">Reference proteome</keyword>
<evidence type="ECO:0000259" key="5">
    <source>
        <dbReference type="PROSITE" id="PS50949"/>
    </source>
</evidence>
<evidence type="ECO:0000313" key="7">
    <source>
        <dbReference type="Proteomes" id="UP000588158"/>
    </source>
</evidence>
<evidence type="ECO:0000313" key="6">
    <source>
        <dbReference type="EMBL" id="MBB5830538.1"/>
    </source>
</evidence>
<sequence>MVARYVQIADELRARIDGGEYAEQSSLPKQADLARDFDVNVNTVAAALKLLEREGRVQSRRSRGTVVLPRIPLQKVGSATYHPSKWTSPRPRTGSGEAGPSSASDSSELTTVGVAPADEEMAERLNVVPGDDLVCRTSVVRDADGTVSQIVRKYYAYAVAKGTLLMSEESGPANRWREFQILTDVGLEPATVDERLHARLPDAGELGALGVSVGEPVVETRRRVYAASSTPVEYSTGLYRASRFQWNYTFDLSAGDDQE</sequence>
<dbReference type="EMBL" id="JACHLZ010000001">
    <property type="protein sequence ID" value="MBB5830538.1"/>
    <property type="molecule type" value="Genomic_DNA"/>
</dbReference>
<reference evidence="6 7" key="1">
    <citation type="submission" date="2020-08" db="EMBL/GenBank/DDBJ databases">
        <title>Sequencing the genomes of 1000 actinobacteria strains.</title>
        <authorList>
            <person name="Klenk H.-P."/>
        </authorList>
    </citation>
    <scope>NUCLEOTIDE SEQUENCE [LARGE SCALE GENOMIC DNA]</scope>
    <source>
        <strain evidence="6 7">DSM 28796</strain>
    </source>
</reference>
<comment type="caution">
    <text evidence="6">The sequence shown here is derived from an EMBL/GenBank/DDBJ whole genome shotgun (WGS) entry which is preliminary data.</text>
</comment>
<dbReference type="InterPro" id="IPR036388">
    <property type="entry name" value="WH-like_DNA-bd_sf"/>
</dbReference>
<name>A0A841ABP2_9MICO</name>
<dbReference type="Gene3D" id="3.40.1410.10">
    <property type="entry name" value="Chorismate lyase-like"/>
    <property type="match status" value="1"/>
</dbReference>
<dbReference type="SMART" id="SM00345">
    <property type="entry name" value="HTH_GNTR"/>
    <property type="match status" value="1"/>
</dbReference>
<organism evidence="6 7">
    <name type="scientific">Brachybacterium aquaticum</name>
    <dbReference type="NCBI Taxonomy" id="1432564"/>
    <lineage>
        <taxon>Bacteria</taxon>
        <taxon>Bacillati</taxon>
        <taxon>Actinomycetota</taxon>
        <taxon>Actinomycetes</taxon>
        <taxon>Micrococcales</taxon>
        <taxon>Dermabacteraceae</taxon>
        <taxon>Brachybacterium</taxon>
    </lineage>
</organism>
<feature type="region of interest" description="Disordered" evidence="4">
    <location>
        <begin position="79"/>
        <end position="110"/>
    </location>
</feature>
<dbReference type="GO" id="GO:0045892">
    <property type="term" value="P:negative regulation of DNA-templated transcription"/>
    <property type="evidence" value="ECO:0007669"/>
    <property type="project" value="TreeGrafter"/>
</dbReference>
<dbReference type="SMART" id="SM00866">
    <property type="entry name" value="UTRA"/>
    <property type="match status" value="1"/>
</dbReference>